<dbReference type="STRING" id="542762.A0A4V3WM00"/>
<feature type="compositionally biased region" description="Polar residues" evidence="1">
    <location>
        <begin position="160"/>
        <end position="171"/>
    </location>
</feature>
<comment type="caution">
    <text evidence="2">The sequence shown here is derived from an EMBL/GenBank/DDBJ whole genome shotgun (WGS) entry which is preliminary data.</text>
</comment>
<evidence type="ECO:0000256" key="1">
    <source>
        <dbReference type="SAM" id="MobiDB-lite"/>
    </source>
</evidence>
<evidence type="ECO:0000313" key="3">
    <source>
        <dbReference type="Proteomes" id="UP000306102"/>
    </source>
</evidence>
<dbReference type="AlphaFoldDB" id="A0A4V3WM00"/>
<accession>A0A4V3WM00</accession>
<dbReference type="Proteomes" id="UP000306102">
    <property type="component" value="Unassembled WGS sequence"/>
</dbReference>
<feature type="compositionally biased region" description="Basic and acidic residues" evidence="1">
    <location>
        <begin position="36"/>
        <end position="55"/>
    </location>
</feature>
<feature type="region of interest" description="Disordered" evidence="1">
    <location>
        <begin position="1"/>
        <end position="72"/>
    </location>
</feature>
<organism evidence="2 3">
    <name type="scientific">Camellia sinensis var. sinensis</name>
    <name type="common">China tea</name>
    <dbReference type="NCBI Taxonomy" id="542762"/>
    <lineage>
        <taxon>Eukaryota</taxon>
        <taxon>Viridiplantae</taxon>
        <taxon>Streptophyta</taxon>
        <taxon>Embryophyta</taxon>
        <taxon>Tracheophyta</taxon>
        <taxon>Spermatophyta</taxon>
        <taxon>Magnoliopsida</taxon>
        <taxon>eudicotyledons</taxon>
        <taxon>Gunneridae</taxon>
        <taxon>Pentapetalae</taxon>
        <taxon>asterids</taxon>
        <taxon>Ericales</taxon>
        <taxon>Theaceae</taxon>
        <taxon>Camellia</taxon>
    </lineage>
</organism>
<reference evidence="2 3" key="1">
    <citation type="journal article" date="2018" name="Proc. Natl. Acad. Sci. U.S.A.">
        <title>Draft genome sequence of Camellia sinensis var. sinensis provides insights into the evolution of the tea genome and tea quality.</title>
        <authorList>
            <person name="Wei C."/>
            <person name="Yang H."/>
            <person name="Wang S."/>
            <person name="Zhao J."/>
            <person name="Liu C."/>
            <person name="Gao L."/>
            <person name="Xia E."/>
            <person name="Lu Y."/>
            <person name="Tai Y."/>
            <person name="She G."/>
            <person name="Sun J."/>
            <person name="Cao H."/>
            <person name="Tong W."/>
            <person name="Gao Q."/>
            <person name="Li Y."/>
            <person name="Deng W."/>
            <person name="Jiang X."/>
            <person name="Wang W."/>
            <person name="Chen Q."/>
            <person name="Zhang S."/>
            <person name="Li H."/>
            <person name="Wu J."/>
            <person name="Wang P."/>
            <person name="Li P."/>
            <person name="Shi C."/>
            <person name="Zheng F."/>
            <person name="Jian J."/>
            <person name="Huang B."/>
            <person name="Shan D."/>
            <person name="Shi M."/>
            <person name="Fang C."/>
            <person name="Yue Y."/>
            <person name="Li F."/>
            <person name="Li D."/>
            <person name="Wei S."/>
            <person name="Han B."/>
            <person name="Jiang C."/>
            <person name="Yin Y."/>
            <person name="Xia T."/>
            <person name="Zhang Z."/>
            <person name="Bennetzen J.L."/>
            <person name="Zhao S."/>
            <person name="Wan X."/>
        </authorList>
    </citation>
    <scope>NUCLEOTIDE SEQUENCE [LARGE SCALE GENOMIC DNA]</scope>
    <source>
        <strain evidence="3">cv. Shuchazao</strain>
        <tissue evidence="2">Leaf</tissue>
    </source>
</reference>
<proteinExistence type="predicted"/>
<dbReference type="EMBL" id="SDRB02010408">
    <property type="protein sequence ID" value="THG06637.1"/>
    <property type="molecule type" value="Genomic_DNA"/>
</dbReference>
<name>A0A4V3WM00_CAMSN</name>
<sequence length="338" mass="37149">MENFIDERVVPPPWVADPSDPLIQAPETSRKRRRPAGADDNDRPTKRRKIDRDNGNVDSEPEGSGSFTEEAYNPCGYIVSTDQAKPRVELSTRTEIDVVREDGPSQGLDNLAKLEEDISNLQFFDEQDLGNVQLGWYDANGAIDATRWLNDEPNVVEVPQSEQGQSETGTSAVAGMAENHEESPESTGAKNFARDLGSLCTAGTEQENTLRCFEQERIEDEDRGRKAKAPAETECAVSTRTATTEPDSYLIVNVQLGETSRLAWLGVGVDPLAQSDAILKAYNRPSEPASQLTSNWFISKNAIVSGFSESNKGKATLLLMKGRHHLPRLGEKELSGEN</sequence>
<protein>
    <submittedName>
        <fullName evidence="2">Uncharacterized protein</fullName>
    </submittedName>
</protein>
<keyword evidence="3" id="KW-1185">Reference proteome</keyword>
<feature type="region of interest" description="Disordered" evidence="1">
    <location>
        <begin position="157"/>
        <end position="191"/>
    </location>
</feature>
<gene>
    <name evidence="2" type="ORF">TEA_005260</name>
</gene>
<evidence type="ECO:0000313" key="2">
    <source>
        <dbReference type="EMBL" id="THG06637.1"/>
    </source>
</evidence>